<dbReference type="GO" id="GO:0005634">
    <property type="term" value="C:nucleus"/>
    <property type="evidence" value="ECO:0000318"/>
    <property type="project" value="GO_Central"/>
</dbReference>
<sequence length="1101" mass="127494">MSKRKEEGFSQATCHKRARPRPEGDSDEDLERVFFEGVSHQTVVTHDNVSSFQNAASFQNVAPPPANVAPQWTSEEVGVIESIHVENFMGYSSLGPVYFGPNINFVVGRSGKNALLTALIVGLGGKSLGTPLKDLVKDGEVSARISVSLKNKGEDAFKPEFYGHSIIILHYIGVDGSTSCELRNQAGHLVSVQKEELIAILEHFKIRVDNPMSVLPHEMGRQLLRIRNESDRYKLFLKVTELEQMREECKKILERKARNLHDIEQGQEQLDLIRRQGLEIEEHFKTMDALEKQLEDLRHEKTWALVNETERTIGNMITNINVEDQLTMILNHDLEVSRVTYNETLQRYVAIHESVLKLSEEAALLEPKCLEAKEDAKRRDRAYRQAMAFYNYSQNELIKLDKVAEELHAKIVQVKKNLELAELEKQKKISVLKEKINNFKEQEDSLVQEIKYLHQSIEKDDEEHSRIREEESYVQEILNEEQQQLNHLRDYKTDPLKRFGPQIPALLEAIDDAHKQGYFTFKPIGPLGACIRVRDPEFALAIESCLKGLLLDFFCDNHKDEQILQELIKRFYAVGSTRPQVIVSPFACELYDVTERAASHPEFPTVLAALEINDAVVANTLIDLRGIEQVLLVKSSSFGNAVMHVQAPPKNCSKIVSACGDRVFEVRYYSCEDLRPIYLGDMEIEINHLQKEVENKMAQLSAFQQHVYSLQNDIRKNRDTIDTHYRHLRDIKVKVISITSEIRDLEDEEENQSIDLSILEDEAQEIKVEMKEVEEKIRLRREEMENLRQPKIEAEQRHEELKLKFSKVSELVESLMEERNQTGLEVNAQHQSLMHYQSRLKQHVDAVQVIKEELVIKEREFEREIVEASYICPQRIEVTRASDVLDREIDMLTQRIQSENFTHRSQEEVKLQYHEIKERYLDLSGKVFNMKNLTETLDEILFQRYENYQKSRQNLSLQCKLFFDSLLSQWSFSGELRFNHRSETLSIKVQPCGDMPALAAGRQAFSNFLFFLTLWSVTESPFRCLDTFDIYMDRKSRKVAMDMLLKISNSYQNHQIILLSPQNMSSLPLSPLIEVFEMPDPDLGREKMTFPFATGNPEEQH</sequence>
<dbReference type="GeneTree" id="ENSGT00550000074816"/>
<evidence type="ECO:0000256" key="10">
    <source>
        <dbReference type="ARBA" id="ARBA00023204"/>
    </source>
</evidence>
<dbReference type="GO" id="GO:0003697">
    <property type="term" value="F:single-stranded DNA binding"/>
    <property type="evidence" value="ECO:0000318"/>
    <property type="project" value="GO_Central"/>
</dbReference>
<evidence type="ECO:0000256" key="6">
    <source>
        <dbReference type="ARBA" id="ARBA00022763"/>
    </source>
</evidence>
<evidence type="ECO:0000256" key="1">
    <source>
        <dbReference type="ARBA" id="ARBA00004123"/>
    </source>
</evidence>
<dbReference type="GO" id="GO:0003684">
    <property type="term" value="F:damaged DNA binding"/>
    <property type="evidence" value="ECO:0000318"/>
    <property type="project" value="GO_Central"/>
</dbReference>
<keyword evidence="11" id="KW-0539">Nucleus</keyword>
<feature type="coiled-coil region" evidence="12">
    <location>
        <begin position="404"/>
        <end position="449"/>
    </location>
</feature>
<evidence type="ECO:0000256" key="4">
    <source>
        <dbReference type="ARBA" id="ARBA00022454"/>
    </source>
</evidence>
<evidence type="ECO:0000256" key="9">
    <source>
        <dbReference type="ARBA" id="ARBA00023172"/>
    </source>
</evidence>
<dbReference type="Ensembl" id="ENSMODT00000064663.1">
    <property type="protein sequence ID" value="ENSMODP00000047847.1"/>
    <property type="gene ID" value="ENSMODG00000046425.1"/>
</dbReference>
<keyword evidence="6" id="KW-0227">DNA damage</keyword>
<dbReference type="AlphaFoldDB" id="A0A5F8GK95"/>
<evidence type="ECO:0000256" key="3">
    <source>
        <dbReference type="ARBA" id="ARBA00006793"/>
    </source>
</evidence>
<keyword evidence="4" id="KW-0158">Chromosome</keyword>
<comment type="subcellular location">
    <subcellularLocation>
        <location evidence="2">Chromosome</location>
    </subcellularLocation>
    <subcellularLocation>
        <location evidence="1">Nucleus</location>
    </subcellularLocation>
</comment>
<dbReference type="GO" id="GO:0035861">
    <property type="term" value="C:site of double-strand break"/>
    <property type="evidence" value="ECO:0000318"/>
    <property type="project" value="GO_Central"/>
</dbReference>
<dbReference type="PANTHER" id="PTHR19306">
    <property type="entry name" value="STRUCTURAL MAINTENANCE OF CHROMOSOMES 5,6 SMC5, SMC6"/>
    <property type="match status" value="1"/>
</dbReference>
<reference evidence="14" key="1">
    <citation type="journal article" date="2007" name="Nature">
        <title>Genome of the marsupial Monodelphis domestica reveals innovation in non-coding sequences.</title>
        <authorList>
            <person name="Mikkelsen T.S."/>
            <person name="Wakefield M.J."/>
            <person name="Aken B."/>
            <person name="Amemiya C.T."/>
            <person name="Chang J.L."/>
            <person name="Duke S."/>
            <person name="Garber M."/>
            <person name="Gentles A.J."/>
            <person name="Goodstadt L."/>
            <person name="Heger A."/>
            <person name="Jurka J."/>
            <person name="Kamal M."/>
            <person name="Mauceli E."/>
            <person name="Searle S.M."/>
            <person name="Sharpe T."/>
            <person name="Baker M.L."/>
            <person name="Batzer M.A."/>
            <person name="Benos P.V."/>
            <person name="Belov K."/>
            <person name="Clamp M."/>
            <person name="Cook A."/>
            <person name="Cuff J."/>
            <person name="Das R."/>
            <person name="Davidow L."/>
            <person name="Deakin J.E."/>
            <person name="Fazzari M.J."/>
            <person name="Glass J.L."/>
            <person name="Grabherr M."/>
            <person name="Greally J.M."/>
            <person name="Gu W."/>
            <person name="Hore T.A."/>
            <person name="Huttley G.A."/>
            <person name="Kleber M."/>
            <person name="Jirtle R.L."/>
            <person name="Koina E."/>
            <person name="Lee J.T."/>
            <person name="Mahony S."/>
            <person name="Marra M.A."/>
            <person name="Miller R.D."/>
            <person name="Nicholls R.D."/>
            <person name="Oda M."/>
            <person name="Papenfuss A.T."/>
            <person name="Parra Z.E."/>
            <person name="Pollock D.D."/>
            <person name="Ray D.A."/>
            <person name="Schein J.E."/>
            <person name="Speed T.P."/>
            <person name="Thompson K."/>
            <person name="VandeBerg J.L."/>
            <person name="Wade C.M."/>
            <person name="Walker J.A."/>
            <person name="Waters P.D."/>
            <person name="Webber C."/>
            <person name="Weidman J.R."/>
            <person name="Xie X."/>
            <person name="Zody M.C."/>
            <person name="Baldwin J."/>
            <person name="Abdouelleil A."/>
            <person name="Abdulkadir J."/>
            <person name="Abebe A."/>
            <person name="Abera B."/>
            <person name="Abreu J."/>
            <person name="Acer S.C."/>
            <person name="Aftuck L."/>
            <person name="Alexander A."/>
            <person name="An P."/>
            <person name="Anderson E."/>
            <person name="Anderson S."/>
            <person name="Arachi H."/>
            <person name="Azer M."/>
            <person name="Bachantsang P."/>
            <person name="Barry A."/>
            <person name="Bayul T."/>
            <person name="Berlin A."/>
            <person name="Bessette D."/>
            <person name="Bloom T."/>
            <person name="Bloom T."/>
            <person name="Boguslavskiy L."/>
            <person name="Bonnet C."/>
            <person name="Boukhgalter B."/>
            <person name="Bourzgui I."/>
            <person name="Brown A."/>
            <person name="Cahill P."/>
            <person name="Channer S."/>
            <person name="Cheshatsang Y."/>
            <person name="Chuda L."/>
            <person name="Citroen M."/>
            <person name="Collymore A."/>
            <person name="Cooke P."/>
            <person name="Costello M."/>
            <person name="D'Aco K."/>
            <person name="Daza R."/>
            <person name="De Haan G."/>
            <person name="DeGray S."/>
            <person name="DeMaso C."/>
            <person name="Dhargay N."/>
            <person name="Dooley K."/>
            <person name="Dooley E."/>
            <person name="Doricent M."/>
            <person name="Dorje P."/>
            <person name="Dorjee K."/>
            <person name="Dupes A."/>
            <person name="Elong R."/>
            <person name="Falk J."/>
            <person name="Farina A."/>
            <person name="Faro S."/>
            <person name="Ferguson D."/>
            <person name="Fisher S."/>
            <person name="Foley C.D."/>
            <person name="Franke A."/>
            <person name="Friedrich D."/>
            <person name="Gadbois L."/>
            <person name="Gearin G."/>
            <person name="Gearin C.R."/>
            <person name="Giannoukos G."/>
            <person name="Goode T."/>
            <person name="Graham J."/>
            <person name="Grandbois E."/>
            <person name="Grewal S."/>
            <person name="Gyaltsen K."/>
            <person name="Hafez N."/>
            <person name="Hagos B."/>
            <person name="Hall J."/>
            <person name="Henson C."/>
            <person name="Hollinger A."/>
            <person name="Honan T."/>
            <person name="Huard M.D."/>
            <person name="Hughes L."/>
            <person name="Hurhula B."/>
            <person name="Husby M.E."/>
            <person name="Kamat A."/>
            <person name="Kanga B."/>
            <person name="Kashin S."/>
            <person name="Khazanovich D."/>
            <person name="Kisner P."/>
            <person name="Lance K."/>
            <person name="Lara M."/>
            <person name="Lee W."/>
            <person name="Lennon N."/>
            <person name="Letendre F."/>
            <person name="LeVine R."/>
            <person name="Lipovsky A."/>
            <person name="Liu X."/>
            <person name="Liu J."/>
            <person name="Liu S."/>
            <person name="Lokyitsang T."/>
            <person name="Lokyitsang Y."/>
            <person name="Lubonja R."/>
            <person name="Lui A."/>
            <person name="MacDonald P."/>
            <person name="Magnisalis V."/>
            <person name="Maru K."/>
            <person name="Matthews C."/>
            <person name="McCusker W."/>
            <person name="McDonough S."/>
            <person name="Mehta T."/>
            <person name="Meldrim J."/>
            <person name="Meneus L."/>
            <person name="Mihai O."/>
            <person name="Mihalev A."/>
            <person name="Mihova T."/>
            <person name="Mittelman R."/>
            <person name="Mlenga V."/>
            <person name="Montmayeur A."/>
            <person name="Mulrain L."/>
            <person name="Navidi A."/>
            <person name="Naylor J."/>
            <person name="Negash T."/>
            <person name="Nguyen T."/>
            <person name="Nguyen N."/>
            <person name="Nicol R."/>
            <person name="Norbu C."/>
            <person name="Norbu N."/>
            <person name="Novod N."/>
            <person name="O'Neill B."/>
            <person name="Osman S."/>
            <person name="Markiewicz E."/>
            <person name="Oyono O.L."/>
            <person name="Patti C."/>
            <person name="Phunkhang P."/>
            <person name="Pierre F."/>
            <person name="Priest M."/>
            <person name="Raghuraman S."/>
            <person name="Rege F."/>
            <person name="Reyes R."/>
            <person name="Rise C."/>
            <person name="Rogov P."/>
            <person name="Ross K."/>
            <person name="Ryan E."/>
            <person name="Settipalli S."/>
            <person name="Shea T."/>
            <person name="Sherpa N."/>
            <person name="Shi L."/>
            <person name="Shih D."/>
            <person name="Sparrow T."/>
            <person name="Spaulding J."/>
            <person name="Stalker J."/>
            <person name="Stange-Thomann N."/>
            <person name="Stavropoulos S."/>
            <person name="Stone C."/>
            <person name="Strader C."/>
            <person name="Tesfaye S."/>
            <person name="Thomson T."/>
            <person name="Thoulutsang Y."/>
            <person name="Thoulutsang D."/>
            <person name="Topham K."/>
            <person name="Topping I."/>
            <person name="Tsamla T."/>
            <person name="Vassiliev H."/>
            <person name="Vo A."/>
            <person name="Wangchuk T."/>
            <person name="Wangdi T."/>
            <person name="Weiand M."/>
            <person name="Wilkinson J."/>
            <person name="Wilson A."/>
            <person name="Yadav S."/>
            <person name="Young G."/>
            <person name="Yu Q."/>
            <person name="Zembek L."/>
            <person name="Zhong D."/>
            <person name="Zimmer A."/>
            <person name="Zwirko Z."/>
            <person name="Jaffe D.B."/>
            <person name="Alvarez P."/>
            <person name="Brockman W."/>
            <person name="Butler J."/>
            <person name="Chin C."/>
            <person name="Gnerre S."/>
            <person name="MacCallum I."/>
            <person name="Graves J.A."/>
            <person name="Ponting C.P."/>
            <person name="Breen M."/>
            <person name="Samollow P.B."/>
            <person name="Lander E.S."/>
            <person name="Lindblad-Toh K."/>
        </authorList>
    </citation>
    <scope>NUCLEOTIDE SEQUENCE [LARGE SCALE GENOMIC DNA]</scope>
</reference>
<evidence type="ECO:0000313" key="15">
    <source>
        <dbReference type="Proteomes" id="UP000002280"/>
    </source>
</evidence>
<keyword evidence="8 12" id="KW-0175">Coiled coil</keyword>
<dbReference type="Gene3D" id="3.40.50.300">
    <property type="entry name" value="P-loop containing nucleotide triphosphate hydrolases"/>
    <property type="match status" value="2"/>
</dbReference>
<evidence type="ECO:0000313" key="14">
    <source>
        <dbReference type="Ensembl" id="ENSMODP00000047847.1"/>
    </source>
</evidence>
<protein>
    <recommendedName>
        <fullName evidence="16">Structural maintenance of chromosomes protein 6</fullName>
    </recommendedName>
</protein>
<organism evidence="14 15">
    <name type="scientific">Monodelphis domestica</name>
    <name type="common">Gray short-tailed opossum</name>
    <dbReference type="NCBI Taxonomy" id="13616"/>
    <lineage>
        <taxon>Eukaryota</taxon>
        <taxon>Metazoa</taxon>
        <taxon>Chordata</taxon>
        <taxon>Craniata</taxon>
        <taxon>Vertebrata</taxon>
        <taxon>Euteleostomi</taxon>
        <taxon>Mammalia</taxon>
        <taxon>Metatheria</taxon>
        <taxon>Didelphimorphia</taxon>
        <taxon>Didelphidae</taxon>
        <taxon>Monodelphis</taxon>
    </lineage>
</organism>
<dbReference type="GO" id="GO:0005524">
    <property type="term" value="F:ATP binding"/>
    <property type="evidence" value="ECO:0007669"/>
    <property type="project" value="UniProtKB-KW"/>
</dbReference>
<feature type="coiled-coil region" evidence="12">
    <location>
        <begin position="239"/>
        <end position="307"/>
    </location>
</feature>
<dbReference type="OMA" id="QCKLFFD"/>
<dbReference type="PANTHER" id="PTHR19306:SF6">
    <property type="entry name" value="STRUCTURAL MAINTENANCE OF CHROMOSOMES PROTEIN 6"/>
    <property type="match status" value="1"/>
</dbReference>
<accession>A0A5F8GK95</accession>
<reference evidence="14" key="2">
    <citation type="submission" date="2025-08" db="UniProtKB">
        <authorList>
            <consortium name="Ensembl"/>
        </authorList>
    </citation>
    <scope>IDENTIFICATION</scope>
</reference>
<reference evidence="14" key="3">
    <citation type="submission" date="2025-09" db="UniProtKB">
        <authorList>
            <consortium name="Ensembl"/>
        </authorList>
    </citation>
    <scope>IDENTIFICATION</scope>
</reference>
<evidence type="ECO:0000256" key="2">
    <source>
        <dbReference type="ARBA" id="ARBA00004286"/>
    </source>
</evidence>
<evidence type="ECO:0000256" key="13">
    <source>
        <dbReference type="SAM" id="MobiDB-lite"/>
    </source>
</evidence>
<evidence type="ECO:0000256" key="8">
    <source>
        <dbReference type="ARBA" id="ARBA00023054"/>
    </source>
</evidence>
<dbReference type="InParanoid" id="A0A5F8GK95"/>
<keyword evidence="15" id="KW-1185">Reference proteome</keyword>
<evidence type="ECO:0000256" key="11">
    <source>
        <dbReference type="ARBA" id="ARBA00023242"/>
    </source>
</evidence>
<proteinExistence type="inferred from homology"/>
<dbReference type="GO" id="GO:0000724">
    <property type="term" value="P:double-strand break repair via homologous recombination"/>
    <property type="evidence" value="ECO:0000318"/>
    <property type="project" value="GO_Central"/>
</dbReference>
<evidence type="ECO:0000256" key="7">
    <source>
        <dbReference type="ARBA" id="ARBA00022840"/>
    </source>
</evidence>
<dbReference type="STRING" id="13616.ENSMODP00000047847"/>
<dbReference type="Proteomes" id="UP000002280">
    <property type="component" value="Unplaced"/>
</dbReference>
<dbReference type="GO" id="GO:0030915">
    <property type="term" value="C:Smc5-Smc6 complex"/>
    <property type="evidence" value="ECO:0000318"/>
    <property type="project" value="GO_Central"/>
</dbReference>
<evidence type="ECO:0000256" key="12">
    <source>
        <dbReference type="SAM" id="Coils"/>
    </source>
</evidence>
<feature type="coiled-coil region" evidence="12">
    <location>
        <begin position="679"/>
        <end position="818"/>
    </location>
</feature>
<feature type="region of interest" description="Disordered" evidence="13">
    <location>
        <begin position="1"/>
        <end position="27"/>
    </location>
</feature>
<evidence type="ECO:0008006" key="16">
    <source>
        <dbReference type="Google" id="ProtNLM"/>
    </source>
</evidence>
<evidence type="ECO:0000256" key="5">
    <source>
        <dbReference type="ARBA" id="ARBA00022741"/>
    </source>
</evidence>
<dbReference type="SUPFAM" id="SSF52540">
    <property type="entry name" value="P-loop containing nucleoside triphosphate hydrolases"/>
    <property type="match status" value="1"/>
</dbReference>
<name>A0A5F8GK95_MONDO</name>
<comment type="similarity">
    <text evidence="3">Belongs to the SMC family. SMC6 subfamily.</text>
</comment>
<keyword evidence="9" id="KW-0233">DNA recombination</keyword>
<dbReference type="Bgee" id="ENSMODG00000046425">
    <property type="expression patterns" value="Expressed in cerebellum and 17 other cell types or tissues"/>
</dbReference>
<keyword evidence="10" id="KW-0234">DNA repair</keyword>
<keyword evidence="5" id="KW-0547">Nucleotide-binding</keyword>
<dbReference type="InterPro" id="IPR027417">
    <property type="entry name" value="P-loop_NTPase"/>
</dbReference>
<keyword evidence="7" id="KW-0067">ATP-binding</keyword>